<dbReference type="KEGG" id="xeu:XSP_003830"/>
<dbReference type="PROSITE" id="PS50943">
    <property type="entry name" value="HTH_CROC1"/>
    <property type="match status" value="1"/>
</dbReference>
<dbReference type="InterPro" id="IPR010982">
    <property type="entry name" value="Lambda_DNA-bd_dom_sf"/>
</dbReference>
<reference evidence="3 5" key="1">
    <citation type="submission" date="2020-07" db="EMBL/GenBank/DDBJ databases">
        <authorList>
            <person name="Teixeira M."/>
        </authorList>
    </citation>
    <scope>NUCLEOTIDE SEQUENCE</scope>
    <source>
        <strain evidence="4">1</strain>
        <strain evidence="3">Xanthomonas sp. CPBF 367</strain>
    </source>
</reference>
<feature type="domain" description="HTH cro/C1-type" evidence="2">
    <location>
        <begin position="15"/>
        <end position="69"/>
    </location>
</feature>
<dbReference type="GeneID" id="79391126"/>
<dbReference type="SUPFAM" id="SSF47413">
    <property type="entry name" value="lambda repressor-like DNA-binding domains"/>
    <property type="match status" value="1"/>
</dbReference>
<dbReference type="EMBL" id="LR824641">
    <property type="protein sequence ID" value="CAD0341829.1"/>
    <property type="molecule type" value="Genomic_DNA"/>
</dbReference>
<dbReference type="GO" id="GO:0003677">
    <property type="term" value="F:DNA binding"/>
    <property type="evidence" value="ECO:0007669"/>
    <property type="project" value="InterPro"/>
</dbReference>
<gene>
    <name evidence="3" type="ORF">XSP_003830</name>
</gene>
<proteinExistence type="predicted"/>
<dbReference type="RefSeq" id="WP_119131595.1">
    <property type="nucleotide sequence ID" value="NZ_LR861803.1"/>
</dbReference>
<name>A0A8E4E8S7_9XANT</name>
<evidence type="ECO:0000313" key="5">
    <source>
        <dbReference type="Proteomes" id="UP000515493"/>
    </source>
</evidence>
<protein>
    <submittedName>
        <fullName evidence="3">Helix-turn-helix transcriptional regulator</fullName>
    </submittedName>
</protein>
<dbReference type="SMART" id="SM00530">
    <property type="entry name" value="HTH_XRE"/>
    <property type="match status" value="1"/>
</dbReference>
<sequence>MPKASLQINLTLRHVRSARALLAWSQKDLAKCSGVTTSTVEDFERGQCTLALEDVQAIRGALEGAGIRFLPTGAVTGPDVPAIAFLHHSGTPVRWVNADDLSEWANRIDAAHSLPELLAHLIRGSHSSKIRLRFPSDSGVRHSGWDGQTSTTEASDYVPRGNTGWEIGSQRSNITRKASEDFLKRTGDPAPLDPAKATYVFVTPRHWPRKDQWAKAKQAKGIWKEVRAYDANDLVHWIEQTPAAGLWLATRLGKRPIGTRRVEDVWDEWSLATQWPLTEELVLSDRDEDAVEVLQWLRNEPTVLSLQATTTDEVIAFFHATLGMLPEYVASVYRARSLVATTAAGARALLNAPGPLILLLSEAEPGLARSLVEHGHYVLQAYDDRPVSRGEIRQLERLSREGIACALLNTGIAEARAHGLARDSARNLAILRRLIPSAPGRAPSWAQEPASRALLAGLLAGGWDEDSEADKARVSELAGLPYEHVTAALAHCVGDLDKPLRKIGSTWRMASPPDAWFLLAPNLTSADISHFEAAAHSVLGSTDPRFDMDPGERWMAAIKGVHPDYSGLMRHGIGEVLILLALWGDRAHTVPDATNRVDAIVRKLLLNADRQRWWSLSGEFRLLAEAAPKAFLDGIEDSLDQADPPIRALFGSDGDDLFDSEHLSDLLWALESLAWSPDLMQRVTYVLARLDVIDNPPGRHSNRPANSLRAIHLLWNPQTFAALDPRLGALDFIRRREPDAAWKLMLRILPSGQDSLSPSPLPRWRDYSVDQVEVVTYGLIRRGAAAISERLLAEAGSSGKRWTELLEHLTHLAPNVQTGLSALERAEPSITDATDRQKLWKALRHLLHHHRSFPDAQWSMPVSLLDQLEKIYDRFAPIDSLESVAWLFGSGVELPNPSQRGWQAAQREVDATRVDVAQSLYAERGAASVLALAQTVEASGLLGKALYEGGLRGSDLDALVETAVRSDHLRERALAHGLIAEAFRDLKEAWGEALLARAKAHAWGDVALLTILRAFPSERWTWDRVAETGEAIEGNYWRNLPVFWIEESADQIQFVIRKFMSVGRPRHVLPLAQSGGKSAQSSELLIELLQEAAKQPITSDEGGNEATMFQHYVAEIFRILDERSEVDEGVLAPLEWTYLSVLNHSHRPAKALLKVLSEQPALFVQMLKAISKPAEGSRVYEPEPDDPEHAGTMARQARKLLDLWNRVPGTDEHNKIDRVALEQWVTEAKSLSELVGRGEIADKRIGMMLSASPMGADGHWPAEAVRDALDLFRSRPMIDSFWIGKRNRRGMTSRSPRDGGELERKEAAKYANWAKAISLDHPYTARALNMLADSYEEEAKRHDESAGRLDWE</sequence>
<dbReference type="Gene3D" id="1.10.260.40">
    <property type="entry name" value="lambda repressor-like DNA-binding domains"/>
    <property type="match status" value="1"/>
</dbReference>
<dbReference type="Proteomes" id="UP000515493">
    <property type="component" value="Chromosome"/>
</dbReference>
<dbReference type="CDD" id="cd00093">
    <property type="entry name" value="HTH_XRE"/>
    <property type="match status" value="1"/>
</dbReference>
<dbReference type="EMBL" id="LR861803">
    <property type="protein sequence ID" value="CAD1796957.1"/>
    <property type="molecule type" value="Genomic_DNA"/>
</dbReference>
<accession>A0A8E4E8S7</accession>
<evidence type="ECO:0000313" key="4">
    <source>
        <dbReference type="EMBL" id="CAD1796957.1"/>
    </source>
</evidence>
<evidence type="ECO:0000256" key="1">
    <source>
        <dbReference type="SAM" id="MobiDB-lite"/>
    </source>
</evidence>
<feature type="region of interest" description="Disordered" evidence="1">
    <location>
        <begin position="141"/>
        <end position="162"/>
    </location>
</feature>
<dbReference type="InterPro" id="IPR001387">
    <property type="entry name" value="Cro/C1-type_HTH"/>
</dbReference>
<evidence type="ECO:0000259" key="2">
    <source>
        <dbReference type="PROSITE" id="PS50943"/>
    </source>
</evidence>
<organism evidence="3">
    <name type="scientific">Xanthomonas euroxanthea</name>
    <dbReference type="NCBI Taxonomy" id="2259622"/>
    <lineage>
        <taxon>Bacteria</taxon>
        <taxon>Pseudomonadati</taxon>
        <taxon>Pseudomonadota</taxon>
        <taxon>Gammaproteobacteria</taxon>
        <taxon>Lysobacterales</taxon>
        <taxon>Lysobacteraceae</taxon>
        <taxon>Xanthomonas</taxon>
    </lineage>
</organism>
<evidence type="ECO:0000313" key="3">
    <source>
        <dbReference type="EMBL" id="CAD0341829.1"/>
    </source>
</evidence>